<sequence length="305" mass="32882">MCPNPTNHINRARELAEERHLRASLNEQLAANRIDVYVLSASELTDVWVNAQKAGGRSDSEVESLYEQITGFALGTIRDHTGTVSSSIVLAKLGADMHRSGTLFATYRVILREGKSFIVLSGYAGLRRYLTAPVYGVRNPKVIKMGIGQVAAKAALKSGAVLTLILSPAVRTLEWLFTDELKTMEAMLAHIATDIAKGFIAAGAAYFASGVLPAIAVSMGASVVAVIPVVAGIAVAIAAGMLLNLVDDKSVLTEKLVDALVQHKESWATAMKENKRSVELVRREANYYFGSTRGNLDFIRRFGGF</sequence>
<comment type="caution">
    <text evidence="2">The sequence shown here is derived from an EMBL/GenBank/DDBJ whole genome shotgun (WGS) entry which is preliminary data.</text>
</comment>
<keyword evidence="1" id="KW-1133">Transmembrane helix</keyword>
<reference evidence="2 3" key="1">
    <citation type="submission" date="2021-05" db="EMBL/GenBank/DDBJ databases">
        <title>Draft genomes of bacteria isolated from model marine particles.</title>
        <authorList>
            <person name="Datta M.S."/>
            <person name="Schwartzman J.A."/>
            <person name="Enke T.N."/>
            <person name="Saavedra J."/>
            <person name="Cermak N."/>
            <person name="Cordero O.X."/>
        </authorList>
    </citation>
    <scope>NUCLEOTIDE SEQUENCE [LARGE SCALE GENOMIC DNA]</scope>
    <source>
        <strain evidence="2 3">D2M19</strain>
    </source>
</reference>
<proteinExistence type="predicted"/>
<keyword evidence="1" id="KW-0472">Membrane</keyword>
<accession>A0ABS6A6U6</accession>
<evidence type="ECO:0000313" key="2">
    <source>
        <dbReference type="EMBL" id="MBU2873260.1"/>
    </source>
</evidence>
<dbReference type="Proteomes" id="UP000753376">
    <property type="component" value="Unassembled WGS sequence"/>
</dbReference>
<keyword evidence="1" id="KW-0812">Transmembrane</keyword>
<keyword evidence="3" id="KW-1185">Reference proteome</keyword>
<feature type="transmembrane region" description="Helical" evidence="1">
    <location>
        <begin position="198"/>
        <end position="217"/>
    </location>
</feature>
<evidence type="ECO:0000256" key="1">
    <source>
        <dbReference type="SAM" id="Phobius"/>
    </source>
</evidence>
<dbReference type="RefSeq" id="WP_216007097.1">
    <property type="nucleotide sequence ID" value="NZ_JAHKPV010000001.1"/>
</dbReference>
<dbReference type="EMBL" id="JAHKPV010000001">
    <property type="protein sequence ID" value="MBU2873260.1"/>
    <property type="molecule type" value="Genomic_DNA"/>
</dbReference>
<evidence type="ECO:0000313" key="3">
    <source>
        <dbReference type="Proteomes" id="UP000753376"/>
    </source>
</evidence>
<protein>
    <submittedName>
        <fullName evidence="2">Uncharacterized protein</fullName>
    </submittedName>
</protein>
<organism evidence="2 3">
    <name type="scientific">Marinobacter salexigens</name>
    <dbReference type="NCBI Taxonomy" id="1925763"/>
    <lineage>
        <taxon>Bacteria</taxon>
        <taxon>Pseudomonadati</taxon>
        <taxon>Pseudomonadota</taxon>
        <taxon>Gammaproteobacteria</taxon>
        <taxon>Pseudomonadales</taxon>
        <taxon>Marinobacteraceae</taxon>
        <taxon>Marinobacter</taxon>
    </lineage>
</organism>
<gene>
    <name evidence="2" type="ORF">KO508_04480</name>
</gene>
<name>A0ABS6A6U6_9GAMM</name>
<feature type="transmembrane region" description="Helical" evidence="1">
    <location>
        <begin position="223"/>
        <end position="246"/>
    </location>
</feature>